<evidence type="ECO:0000256" key="3">
    <source>
        <dbReference type="ARBA" id="ARBA00022989"/>
    </source>
</evidence>
<evidence type="ECO:0000313" key="7">
    <source>
        <dbReference type="Proteomes" id="UP000199515"/>
    </source>
</evidence>
<dbReference type="GO" id="GO:0016020">
    <property type="term" value="C:membrane"/>
    <property type="evidence" value="ECO:0007669"/>
    <property type="project" value="UniProtKB-SubCell"/>
</dbReference>
<keyword evidence="3 5" id="KW-1133">Transmembrane helix</keyword>
<dbReference type="RefSeq" id="WP_245757628.1">
    <property type="nucleotide sequence ID" value="NZ_FNON01000009.1"/>
</dbReference>
<evidence type="ECO:0000313" key="6">
    <source>
        <dbReference type="EMBL" id="SDZ07671.1"/>
    </source>
</evidence>
<accession>A0A1H3Q3B4</accession>
<sequence>MSLSGNDPAEGARPEPPPMVVAELPRSTYAPLVSDDYLAWAPPAYPQPQRGGLKTGSRVIIGLFAAALVFVAGAVVVDASRTVSGHALPAPNAESELAKNQTGEKPGAKVGKVLETDKNPILGAGIALTKVTCTLPQISKNDAELLAFYKAALVCLEQAWKPVLDQVNEPHMNVNLEIELPESSRCGEAPDSKKAMAYYCPGDLTIYLPREWMLSAVGTNKGAHLATLAHEYGHHVQHESGMLAAISDQMVTKDESSPEDQQRVRRIELQANCFGALFIAAAAGRGGISTATANSAVADYGNTGNSETHGSRVNQGNWANTGYREKTTASCNTWSAPASAVS</sequence>
<dbReference type="PANTHER" id="PTHR30168">
    <property type="entry name" value="PUTATIVE MEMBRANE PROTEIN YPFJ"/>
    <property type="match status" value="1"/>
</dbReference>
<evidence type="ECO:0000256" key="4">
    <source>
        <dbReference type="ARBA" id="ARBA00023136"/>
    </source>
</evidence>
<protein>
    <recommendedName>
        <fullName evidence="8">Neutral zinc metallopeptidase</fullName>
    </recommendedName>
</protein>
<keyword evidence="4 5" id="KW-0472">Membrane</keyword>
<dbReference type="InterPro" id="IPR007343">
    <property type="entry name" value="Uncharacterised_pept_Zn_put"/>
</dbReference>
<reference evidence="6 7" key="1">
    <citation type="submission" date="2016-10" db="EMBL/GenBank/DDBJ databases">
        <authorList>
            <person name="de Groot N.N."/>
        </authorList>
    </citation>
    <scope>NUCLEOTIDE SEQUENCE [LARGE SCALE GENOMIC DNA]</scope>
    <source>
        <strain evidence="6 7">CPCC 202699</strain>
    </source>
</reference>
<dbReference type="Proteomes" id="UP000199515">
    <property type="component" value="Unassembled WGS sequence"/>
</dbReference>
<comment type="subcellular location">
    <subcellularLocation>
        <location evidence="1">Membrane</location>
        <topology evidence="1">Single-pass membrane protein</topology>
    </subcellularLocation>
</comment>
<name>A0A1H3Q3B4_9PSEU</name>
<proteinExistence type="predicted"/>
<dbReference type="PANTHER" id="PTHR30168:SF0">
    <property type="entry name" value="INNER MEMBRANE PROTEIN"/>
    <property type="match status" value="1"/>
</dbReference>
<feature type="transmembrane region" description="Helical" evidence="5">
    <location>
        <begin position="59"/>
        <end position="77"/>
    </location>
</feature>
<keyword evidence="7" id="KW-1185">Reference proteome</keyword>
<dbReference type="STRING" id="589385.SAMN05421504_10976"/>
<keyword evidence="2 5" id="KW-0812">Transmembrane</keyword>
<evidence type="ECO:0000256" key="5">
    <source>
        <dbReference type="SAM" id="Phobius"/>
    </source>
</evidence>
<dbReference type="AlphaFoldDB" id="A0A1H3Q3B4"/>
<evidence type="ECO:0008006" key="8">
    <source>
        <dbReference type="Google" id="ProtNLM"/>
    </source>
</evidence>
<gene>
    <name evidence="6" type="ORF">SAMN05421504_10976</name>
</gene>
<dbReference type="Pfam" id="PF04228">
    <property type="entry name" value="Zn_peptidase"/>
    <property type="match status" value="1"/>
</dbReference>
<organism evidence="6 7">
    <name type="scientific">Amycolatopsis xylanica</name>
    <dbReference type="NCBI Taxonomy" id="589385"/>
    <lineage>
        <taxon>Bacteria</taxon>
        <taxon>Bacillati</taxon>
        <taxon>Actinomycetota</taxon>
        <taxon>Actinomycetes</taxon>
        <taxon>Pseudonocardiales</taxon>
        <taxon>Pseudonocardiaceae</taxon>
        <taxon>Amycolatopsis</taxon>
    </lineage>
</organism>
<dbReference type="EMBL" id="FNON01000009">
    <property type="protein sequence ID" value="SDZ07671.1"/>
    <property type="molecule type" value="Genomic_DNA"/>
</dbReference>
<evidence type="ECO:0000256" key="1">
    <source>
        <dbReference type="ARBA" id="ARBA00004167"/>
    </source>
</evidence>
<evidence type="ECO:0000256" key="2">
    <source>
        <dbReference type="ARBA" id="ARBA00022692"/>
    </source>
</evidence>